<gene>
    <name evidence="1" type="ORF">HLQ16_22135</name>
</gene>
<dbReference type="AlphaFoldDB" id="A0A7Y3T058"/>
<protein>
    <submittedName>
        <fullName evidence="1">DNA-binding response regulator</fullName>
    </submittedName>
</protein>
<dbReference type="GO" id="GO:0003677">
    <property type="term" value="F:DNA binding"/>
    <property type="evidence" value="ECO:0007669"/>
    <property type="project" value="UniProtKB-KW"/>
</dbReference>
<reference evidence="1 2" key="1">
    <citation type="submission" date="2020-05" db="EMBL/GenBank/DDBJ databases">
        <title>Complete genome of Clostridium estertheticum subspecies estertheticum, isolated from Vacuum packed lamb meat from New Zealand imported to Switzerland.</title>
        <authorList>
            <person name="Wambui J."/>
            <person name="Stevens M.J.A."/>
            <person name="Stephan R."/>
        </authorList>
    </citation>
    <scope>NUCLEOTIDE SEQUENCE [LARGE SCALE GENOMIC DNA]</scope>
    <source>
        <strain evidence="1 2">CEST001</strain>
    </source>
</reference>
<dbReference type="RefSeq" id="WP_171299140.1">
    <property type="nucleotide sequence ID" value="NZ_CP087101.1"/>
</dbReference>
<organism evidence="1 2">
    <name type="scientific">Clostridium estertheticum</name>
    <dbReference type="NCBI Taxonomy" id="238834"/>
    <lineage>
        <taxon>Bacteria</taxon>
        <taxon>Bacillati</taxon>
        <taxon>Bacillota</taxon>
        <taxon>Clostridia</taxon>
        <taxon>Eubacteriales</taxon>
        <taxon>Clostridiaceae</taxon>
        <taxon>Clostridium</taxon>
    </lineage>
</organism>
<sequence length="424" mass="49875">MQGNMAYCQHLFDDTTDGYIEFLKIGKNKEVKIYNTNIKGVKEFVEVVEGEIDTYVAPNTMYKPFRRVKNIRQFRALYIDLDHQEGNQMGVTYQIIELAKQGIIPMPSMAIDSGRGVHLYWRIVNAPYGALHTWQELEDMLYNKLKKYGADIGATDGARLLRIPGTINSKNNQECRLIYNNDEVEYSMYDLREKYLNYKPIKQQLEFVQAKKSISNKVISNNFFNSYSLHISRAEDLLKLCELRKYKVIGHRNMILHCFAYWKGIYTRDIEELEKEVIELNNAFTEPLKECEVNAILRCVPKAIDKFIKYEQGMRNGERKKVTKGMRDKEGYWYKNETLIESLKITENEESQFKTIIGIKEKYKRKNLKRTPRNENGLTSREQQKQNTIKSIQELYKRGYKQVEIVKELNLTKGRVSQVIKKII</sequence>
<accession>A0A7Y3T058</accession>
<name>A0A7Y3T058_9CLOT</name>
<proteinExistence type="predicted"/>
<keyword evidence="1" id="KW-0238">DNA-binding</keyword>
<evidence type="ECO:0000313" key="2">
    <source>
        <dbReference type="Proteomes" id="UP000531659"/>
    </source>
</evidence>
<dbReference type="Proteomes" id="UP000531659">
    <property type="component" value="Unassembled WGS sequence"/>
</dbReference>
<dbReference type="EMBL" id="JABEYB010000027">
    <property type="protein sequence ID" value="NNU78594.1"/>
    <property type="molecule type" value="Genomic_DNA"/>
</dbReference>
<evidence type="ECO:0000313" key="1">
    <source>
        <dbReference type="EMBL" id="NNU78594.1"/>
    </source>
</evidence>
<comment type="caution">
    <text evidence="1">The sequence shown here is derived from an EMBL/GenBank/DDBJ whole genome shotgun (WGS) entry which is preliminary data.</text>
</comment>